<reference evidence="1" key="1">
    <citation type="submission" date="2019-10" db="EMBL/GenBank/DDBJ databases">
        <authorList>
            <consortium name="Genoscope - CEA"/>
            <person name="William W."/>
        </authorList>
    </citation>
    <scope>NUCLEOTIDE SEQUENCE [LARGE SCALE GENOMIC DNA]</scope>
    <source>
        <strain evidence="1">BBR_PRJEB10992</strain>
    </source>
</reference>
<sequence length="195" mass="22102">MGEAKRRKKLDANYGKTFNLECFIAAAEFSDAHAVYLGIKRSRNSFEKRLISAHANINKAWEILGYCQNILSQSRFAPAQDNDEIIRKFCLDLISTYGDYPSDDATYELRNGKIEVINPPVTKTYKVIELGDYIFAIGKSPKEPFLISNDVVLFTSYVTAAYVADYINLNNLDKLTNDELKPLWSEANKLQGLIN</sequence>
<keyword evidence="2" id="KW-1185">Reference proteome</keyword>
<organism evidence="1 2">
    <name type="scientific">Planktothrix serta PCC 8927</name>
    <dbReference type="NCBI Taxonomy" id="671068"/>
    <lineage>
        <taxon>Bacteria</taxon>
        <taxon>Bacillati</taxon>
        <taxon>Cyanobacteriota</taxon>
        <taxon>Cyanophyceae</taxon>
        <taxon>Oscillatoriophycideae</taxon>
        <taxon>Oscillatoriales</taxon>
        <taxon>Microcoleaceae</taxon>
        <taxon>Planktothrix</taxon>
    </lineage>
</organism>
<dbReference type="AlphaFoldDB" id="A0A7Z9BQE0"/>
<dbReference type="OrthoDB" id="541288at2"/>
<dbReference type="RefSeq" id="WP_083616879.1">
    <property type="nucleotide sequence ID" value="NZ_LR734825.1"/>
</dbReference>
<evidence type="ECO:0000313" key="2">
    <source>
        <dbReference type="Proteomes" id="UP000184550"/>
    </source>
</evidence>
<accession>A0A7Z9BQE0</accession>
<dbReference type="EMBL" id="CZCU02000135">
    <property type="protein sequence ID" value="VXD17415.1"/>
    <property type="molecule type" value="Genomic_DNA"/>
</dbReference>
<proteinExistence type="predicted"/>
<comment type="caution">
    <text evidence="1">The sequence shown here is derived from an EMBL/GenBank/DDBJ whole genome shotgun (WGS) entry which is preliminary data.</text>
</comment>
<protein>
    <submittedName>
        <fullName evidence="1">Uncharacterized protein</fullName>
    </submittedName>
</protein>
<dbReference type="Proteomes" id="UP000184550">
    <property type="component" value="Unassembled WGS sequence"/>
</dbReference>
<gene>
    <name evidence="1" type="ORF">PL8927_60020</name>
</gene>
<name>A0A7Z9BQE0_9CYAN</name>
<evidence type="ECO:0000313" key="1">
    <source>
        <dbReference type="EMBL" id="VXD17415.1"/>
    </source>
</evidence>